<organism evidence="2 3">
    <name type="scientific">Chaetomium globosum (strain ATCC 6205 / CBS 148.51 / DSM 1962 / NBRC 6347 / NRRL 1970)</name>
    <name type="common">Soil fungus</name>
    <dbReference type="NCBI Taxonomy" id="306901"/>
    <lineage>
        <taxon>Eukaryota</taxon>
        <taxon>Fungi</taxon>
        <taxon>Dikarya</taxon>
        <taxon>Ascomycota</taxon>
        <taxon>Pezizomycotina</taxon>
        <taxon>Sordariomycetes</taxon>
        <taxon>Sordariomycetidae</taxon>
        <taxon>Sordariales</taxon>
        <taxon>Chaetomiaceae</taxon>
        <taxon>Chaetomium</taxon>
    </lineage>
</organism>
<dbReference type="HOGENOM" id="CLU_1686351_0_0_1"/>
<accession>Q2HG43</accession>
<name>Q2HG43_CHAGB</name>
<feature type="compositionally biased region" description="Basic and acidic residues" evidence="1">
    <location>
        <begin position="52"/>
        <end position="68"/>
    </location>
</feature>
<sequence>MPAQGLVSGAAHKKFSPRCTDTGGQMREGLALKPQFVDLKTGRQALMMHAEPGADQHESRVQPHHGEPTSRSLLIDVPSPPSHFADGNWCIVQRQKSPASARSQQNSLDPIALQKERKGRLISRSGPTSHVFTEGSLVPQTPVHQTCSAVCRVSAV</sequence>
<feature type="region of interest" description="Disordered" evidence="1">
    <location>
        <begin position="52"/>
        <end position="73"/>
    </location>
</feature>
<dbReference type="GeneID" id="4386253"/>
<keyword evidence="3" id="KW-1185">Reference proteome</keyword>
<dbReference type="AlphaFoldDB" id="Q2HG43"/>
<proteinExistence type="predicted"/>
<dbReference type="RefSeq" id="XP_001220032.1">
    <property type="nucleotide sequence ID" value="XM_001220031.1"/>
</dbReference>
<dbReference type="EMBL" id="CH408029">
    <property type="protein sequence ID" value="EAQ92576.1"/>
    <property type="molecule type" value="Genomic_DNA"/>
</dbReference>
<dbReference type="InParanoid" id="Q2HG43"/>
<protein>
    <submittedName>
        <fullName evidence="2">Uncharacterized protein</fullName>
    </submittedName>
</protein>
<evidence type="ECO:0000256" key="1">
    <source>
        <dbReference type="SAM" id="MobiDB-lite"/>
    </source>
</evidence>
<dbReference type="VEuPathDB" id="FungiDB:CHGG_00811"/>
<evidence type="ECO:0000313" key="2">
    <source>
        <dbReference type="EMBL" id="EAQ92576.1"/>
    </source>
</evidence>
<gene>
    <name evidence="2" type="ORF">CHGG_00811</name>
</gene>
<evidence type="ECO:0000313" key="3">
    <source>
        <dbReference type="Proteomes" id="UP000001056"/>
    </source>
</evidence>
<feature type="region of interest" description="Disordered" evidence="1">
    <location>
        <begin position="1"/>
        <end position="25"/>
    </location>
</feature>
<dbReference type="OrthoDB" id="10384039at2759"/>
<dbReference type="Proteomes" id="UP000001056">
    <property type="component" value="Unassembled WGS sequence"/>
</dbReference>
<reference evidence="3" key="1">
    <citation type="journal article" date="2015" name="Genome Announc.">
        <title>Draft genome sequence of the cellulolytic fungus Chaetomium globosum.</title>
        <authorList>
            <person name="Cuomo C.A."/>
            <person name="Untereiner W.A."/>
            <person name="Ma L.-J."/>
            <person name="Grabherr M."/>
            <person name="Birren B.W."/>
        </authorList>
    </citation>
    <scope>NUCLEOTIDE SEQUENCE [LARGE SCALE GENOMIC DNA]</scope>
    <source>
        <strain evidence="3">ATCC 6205 / CBS 148.51 / DSM 1962 / NBRC 6347 / NRRL 1970</strain>
    </source>
</reference>